<dbReference type="SUPFAM" id="SSF47266">
    <property type="entry name" value="4-helical cytokines"/>
    <property type="match status" value="1"/>
</dbReference>
<dbReference type="InterPro" id="IPR034744">
    <property type="entry name" value="RH2"/>
</dbReference>
<feature type="non-terminal residue" evidence="6">
    <location>
        <position position="1"/>
    </location>
</feature>
<evidence type="ECO:0000256" key="4">
    <source>
        <dbReference type="SAM" id="MobiDB-lite"/>
    </source>
</evidence>
<evidence type="ECO:0000256" key="1">
    <source>
        <dbReference type="ARBA" id="ARBA00004496"/>
    </source>
</evidence>
<keyword evidence="3" id="KW-0175">Coiled coil</keyword>
<evidence type="ECO:0000256" key="2">
    <source>
        <dbReference type="ARBA" id="ARBA00022490"/>
    </source>
</evidence>
<dbReference type="Proteomes" id="UP000886611">
    <property type="component" value="Unassembled WGS sequence"/>
</dbReference>
<reference evidence="6 7" key="1">
    <citation type="journal article" date="2021" name="Cell">
        <title>Tracing the genetic footprints of vertebrate landing in non-teleost ray-finned fishes.</title>
        <authorList>
            <person name="Bi X."/>
            <person name="Wang K."/>
            <person name="Yang L."/>
            <person name="Pan H."/>
            <person name="Jiang H."/>
            <person name="Wei Q."/>
            <person name="Fang M."/>
            <person name="Yu H."/>
            <person name="Zhu C."/>
            <person name="Cai Y."/>
            <person name="He Y."/>
            <person name="Gan X."/>
            <person name="Zeng H."/>
            <person name="Yu D."/>
            <person name="Zhu Y."/>
            <person name="Jiang H."/>
            <person name="Qiu Q."/>
            <person name="Yang H."/>
            <person name="Zhang Y.E."/>
            <person name="Wang W."/>
            <person name="Zhu M."/>
            <person name="He S."/>
            <person name="Zhang G."/>
        </authorList>
    </citation>
    <scope>NUCLEOTIDE SEQUENCE [LARGE SCALE GENOMIC DNA]</scope>
    <source>
        <strain evidence="6">Bchr_013</strain>
    </source>
</reference>
<evidence type="ECO:0000259" key="5">
    <source>
        <dbReference type="PROSITE" id="PS51777"/>
    </source>
</evidence>
<gene>
    <name evidence="6" type="primary">Unc16</name>
    <name evidence="6" type="ORF">GTO96_0011837</name>
</gene>
<dbReference type="InterPro" id="IPR009079">
    <property type="entry name" value="4_helix_cytokine-like_core"/>
</dbReference>
<evidence type="ECO:0000313" key="7">
    <source>
        <dbReference type="Proteomes" id="UP000886611"/>
    </source>
</evidence>
<dbReference type="InterPro" id="IPR039911">
    <property type="entry name" value="JIP3/JIP4"/>
</dbReference>
<comment type="subcellular location">
    <subcellularLocation>
        <location evidence="1">Cytoplasm</location>
    </subcellularLocation>
</comment>
<name>A0A8X7WZK0_POLSE</name>
<keyword evidence="2" id="KW-0963">Cytoplasm</keyword>
<dbReference type="InterPro" id="IPR020438">
    <property type="entry name" value="IL-11"/>
</dbReference>
<dbReference type="GO" id="GO:0005078">
    <property type="term" value="F:MAP-kinase scaffold activity"/>
    <property type="evidence" value="ECO:0007669"/>
    <property type="project" value="InterPro"/>
</dbReference>
<feature type="non-terminal residue" evidence="6">
    <location>
        <position position="704"/>
    </location>
</feature>
<feature type="region of interest" description="Disordered" evidence="4">
    <location>
        <begin position="378"/>
        <end position="429"/>
    </location>
</feature>
<organism evidence="6 7">
    <name type="scientific">Polypterus senegalus</name>
    <name type="common">Senegal bichir</name>
    <dbReference type="NCBI Taxonomy" id="55291"/>
    <lineage>
        <taxon>Eukaryota</taxon>
        <taxon>Metazoa</taxon>
        <taxon>Chordata</taxon>
        <taxon>Craniata</taxon>
        <taxon>Vertebrata</taxon>
        <taxon>Euteleostomi</taxon>
        <taxon>Actinopterygii</taxon>
        <taxon>Polypteriformes</taxon>
        <taxon>Polypteridae</taxon>
        <taxon>Polypterus</taxon>
    </lineage>
</organism>
<dbReference type="PANTHER" id="PTHR13886:SF7">
    <property type="entry name" value="C-JUN-AMINO-TERMINAL KINASE-INTERACTING PROTEIN 4-LIKE ISOFORM X1"/>
    <property type="match status" value="1"/>
</dbReference>
<dbReference type="AlphaFoldDB" id="A0A8X7WZK0"/>
<dbReference type="PANTHER" id="PTHR13886">
    <property type="entry name" value="JNK/SAPK-ASSOCIATED PROTEIN"/>
    <property type="match status" value="1"/>
</dbReference>
<dbReference type="GO" id="GO:0016192">
    <property type="term" value="P:vesicle-mediated transport"/>
    <property type="evidence" value="ECO:0007669"/>
    <property type="project" value="TreeGrafter"/>
</dbReference>
<comment type="caution">
    <text evidence="6">The sequence shown here is derived from an EMBL/GenBank/DDBJ whole genome shotgun (WGS) entry which is preliminary data.</text>
</comment>
<feature type="compositionally biased region" description="Basic and acidic residues" evidence="4">
    <location>
        <begin position="585"/>
        <end position="603"/>
    </location>
</feature>
<dbReference type="GO" id="GO:0008432">
    <property type="term" value="F:JUN kinase binding"/>
    <property type="evidence" value="ECO:0007669"/>
    <property type="project" value="TreeGrafter"/>
</dbReference>
<accession>A0A8X7WZK0</accession>
<evidence type="ECO:0000256" key="3">
    <source>
        <dbReference type="ARBA" id="ARBA00023054"/>
    </source>
</evidence>
<dbReference type="Pfam" id="PF07400">
    <property type="entry name" value="IL11"/>
    <property type="match status" value="1"/>
</dbReference>
<proteinExistence type="predicted"/>
<dbReference type="EMBL" id="JAATIS010008546">
    <property type="protein sequence ID" value="KAG2457787.1"/>
    <property type="molecule type" value="Genomic_DNA"/>
</dbReference>
<feature type="domain" description="RH2" evidence="5">
    <location>
        <begin position="611"/>
        <end position="704"/>
    </location>
</feature>
<dbReference type="GO" id="GO:0005737">
    <property type="term" value="C:cytoplasm"/>
    <property type="evidence" value="ECO:0007669"/>
    <property type="project" value="UniProtKB-SubCell"/>
</dbReference>
<sequence>MSGFRWDAFAIPQSKKRACVRVELRLRVRPTDGYCLAVRLELRLLSLGQAPLALLSVFASLTGVTSAPFRFHPDFDVLVNHAQALLKESKQALHLLKKVSSLEGEHKLESLPVLAASATDMSNIQVKATLSKLLSDLRSYEKHIEWVKATSEKHHHVQLPKMHAVLSRLQNFAGSLEHQIVKLGLVLPKTPSPALPPLNSNTWSVIQASHAILQNLRLFSDWAVRALLALTGKALIEIHGQSSVEGLLPVLVSVLESLAVSRSKLKDLENEGEREKEERDNLLEQFERERARRRETEERYLELDDAIEQERRTLMARLSAAELRARDMERKARECADRGAAIEEQKTTLTRELNGLRHTHNKLLRNYRDLLDQKAAATEKIPPSPSPYREHRHTLESEGEMDHGYSESISTPLQVDPSSDISQNKPVESTVKMSEQQEEIGEDEKLNTLILSPIDDIIRSTPELTFSQNMVDTSTPDRFQAQQDDPDPDPRNMESVFAELSGVGLNFVEDVDLGASLQGVNKQIEEIVSENKDLKQYQLLLDSARRSLISRVEELINERSELTLEVESLQDTIVRLEGRLRESEEESKGIRQELEEARKKDPEADLPPQFRRRFTRSEMSRVVMERNQYKKQLFDLQDALRRSQDLRCTSFFVSVELIHVNTCAVSFREHKGEMYREIRKYVWDNLGRHQIHGWSLPSTLKEQV</sequence>
<dbReference type="PROSITE" id="PS51777">
    <property type="entry name" value="RH2"/>
    <property type="match status" value="1"/>
</dbReference>
<dbReference type="Pfam" id="PF09744">
    <property type="entry name" value="RH1"/>
    <property type="match status" value="1"/>
</dbReference>
<dbReference type="Gene3D" id="1.20.5.1000">
    <property type="entry name" value="arf6 gtpase in complex with a specific effector, jip4"/>
    <property type="match status" value="1"/>
</dbReference>
<dbReference type="GO" id="GO:0030159">
    <property type="term" value="F:signaling receptor complex adaptor activity"/>
    <property type="evidence" value="ECO:0007669"/>
    <property type="project" value="TreeGrafter"/>
</dbReference>
<keyword evidence="7" id="KW-1185">Reference proteome</keyword>
<dbReference type="InterPro" id="IPR032486">
    <property type="entry name" value="JIP_LZII"/>
</dbReference>
<protein>
    <submittedName>
        <fullName evidence="6">JIP protein</fullName>
    </submittedName>
</protein>
<feature type="region of interest" description="Disordered" evidence="4">
    <location>
        <begin position="585"/>
        <end position="607"/>
    </location>
</feature>
<dbReference type="GO" id="GO:0019894">
    <property type="term" value="F:kinesin binding"/>
    <property type="evidence" value="ECO:0007669"/>
    <property type="project" value="TreeGrafter"/>
</dbReference>
<feature type="compositionally biased region" description="Basic and acidic residues" evidence="4">
    <location>
        <begin position="393"/>
        <end position="405"/>
    </location>
</feature>
<dbReference type="InterPro" id="IPR034743">
    <property type="entry name" value="RH1"/>
</dbReference>
<dbReference type="Gene3D" id="1.20.1250.10">
    <property type="match status" value="1"/>
</dbReference>
<feature type="compositionally biased region" description="Polar residues" evidence="4">
    <location>
        <begin position="407"/>
        <end position="429"/>
    </location>
</feature>
<dbReference type="Pfam" id="PF16471">
    <property type="entry name" value="JIP_LZII"/>
    <property type="match status" value="1"/>
</dbReference>
<evidence type="ECO:0000313" key="6">
    <source>
        <dbReference type="EMBL" id="KAG2457787.1"/>
    </source>
</evidence>